<dbReference type="Proteomes" id="UP000069697">
    <property type="component" value="Unassembled WGS sequence"/>
</dbReference>
<evidence type="ECO:0000259" key="2">
    <source>
        <dbReference type="Pfam" id="PF22124"/>
    </source>
</evidence>
<organism evidence="3 4">
    <name type="scientific">Paenibacillus amylolyticus</name>
    <dbReference type="NCBI Taxonomy" id="1451"/>
    <lineage>
        <taxon>Bacteria</taxon>
        <taxon>Bacillati</taxon>
        <taxon>Bacillota</taxon>
        <taxon>Bacilli</taxon>
        <taxon>Bacillales</taxon>
        <taxon>Paenibacillaceae</taxon>
        <taxon>Paenibacillus</taxon>
    </lineage>
</organism>
<gene>
    <name evidence="3" type="ORF">PAHA3_1728</name>
</gene>
<dbReference type="AlphaFoldDB" id="A0A100VKZ1"/>
<dbReference type="InterPro" id="IPR012341">
    <property type="entry name" value="6hp_glycosidase-like_sf"/>
</dbReference>
<dbReference type="InterPro" id="IPR008928">
    <property type="entry name" value="6-hairpin_glycosidase_sf"/>
</dbReference>
<evidence type="ECO:0000313" key="4">
    <source>
        <dbReference type="Proteomes" id="UP000069697"/>
    </source>
</evidence>
<dbReference type="PIRSF" id="PIRSF007663">
    <property type="entry name" value="UCP007663"/>
    <property type="match status" value="1"/>
</dbReference>
<dbReference type="PANTHER" id="PTHR31084:SF0">
    <property type="entry name" value="ALPHA-L-FUCOSIDASE 2"/>
    <property type="match status" value="1"/>
</dbReference>
<dbReference type="GO" id="GO:0005975">
    <property type="term" value="P:carbohydrate metabolic process"/>
    <property type="evidence" value="ECO:0007669"/>
    <property type="project" value="InterPro"/>
</dbReference>
<feature type="domain" description="Glycosyl hydrolase family 95 catalytic" evidence="2">
    <location>
        <begin position="288"/>
        <end position="709"/>
    </location>
</feature>
<dbReference type="SUPFAM" id="SSF48208">
    <property type="entry name" value="Six-hairpin glycosidases"/>
    <property type="match status" value="1"/>
</dbReference>
<dbReference type="PANTHER" id="PTHR31084">
    <property type="entry name" value="ALPHA-L-FUCOSIDASE 2"/>
    <property type="match status" value="1"/>
</dbReference>
<dbReference type="InterPro" id="IPR016518">
    <property type="entry name" value="Alpha-L-fucosidase"/>
</dbReference>
<dbReference type="EMBL" id="BCNV01000001">
    <property type="protein sequence ID" value="GAS81654.1"/>
    <property type="molecule type" value="Genomic_DNA"/>
</dbReference>
<sequence>MWREALPSGNGKLGASVQGGIQAETVLLQHSELWHWGHKAELPDVSYTLSETRKLMDEERYLEASWHLTRKLQEEGYASRLSSRYPLATMTVGMPCNNAFRKYRRELDMDTGEVQVRWLEGSQSYARNLFVSRADDCVVYEIQAHRVKDGVSAQGTGSAGHSLLSGTIGLQFPEGDRVREDDEFNVLKSSITMRIDRDDHGDYLCYGGKNDDGHDYGAVLRLIQLNEIPDVIHDKQKESEPNEATHSRQLHFHTSGKVLVLVKMFATGRRAEEWTRLKQELALLESDYNMLLDRHISMHQPLFRSAELDLDDENDDRRCNEDLLLEAYEGEAPTGLIRKMWAYGRYLFISGTSEHSGLPFGLYGLWGGDYRLIWGHNMANENVQMMYWHTAVGGLSNLNRSLFRYYNGLMDDFRDNARKLYGCRGIYIPAGTTPGIGVPNQIVPVIMNWTGAAGWIARHYYAHYQFTGDKQFLLKEALPFMKEALQFYEDFLVLGEDGKFKIYPSVSPENTPENFMPKHGQPLAHPMPTAINATMDIAIIKELLQHVIAASRLTGVHTSKIPCWEAMLEHMPDYLLEPEGAVKEWLHPAFEDRRDHRHLSHLYPVFPGQEVTREEQPELFQAFETAVDQRRLGAQSGWSLAHMSSIYARLGNGERALESLDLLARSCVLSNGYTLHNDWRNMGICMSMPAAPIQLDANMGWVNAVQEMLLYVSEQWIKLLPALPERWVRGSIHGWRIPGGSLSCTWDQSSGLFRAEISACRRIITKLHIPEWVKACEMLSINACLCELDENGIYELEIEAGGKLILGRTKFGKNDE</sequence>
<feature type="domain" description="Glycosyl hydrolase family 95 N-terminal" evidence="1">
    <location>
        <begin position="2"/>
        <end position="147"/>
    </location>
</feature>
<dbReference type="Pfam" id="PF14498">
    <property type="entry name" value="Glyco_hyd_65N_2"/>
    <property type="match status" value="1"/>
</dbReference>
<reference evidence="4" key="2">
    <citation type="submission" date="2016-01" db="EMBL/GenBank/DDBJ databases">
        <title>Draft Genome Sequence of Paenibacillus amylolyticus Heshi-A3 that Was Isolated from Fermented Rice Bran with Aging Salted Mackerel, Which Was Named Heshiko as Traditional Fermented Seafood in Japan.</title>
        <authorList>
            <person name="Akuzawa S."/>
            <person name="Nakagawa J."/>
            <person name="Kanekatsu T."/>
            <person name="Kubota E."/>
            <person name="Ohtake R."/>
            <person name="Suzuki T."/>
            <person name="Kanesaki Y."/>
        </authorList>
    </citation>
    <scope>NUCLEOTIDE SEQUENCE [LARGE SCALE GENOMIC DNA]</scope>
    <source>
        <strain evidence="4">Heshi-A3</strain>
    </source>
</reference>
<name>A0A100VKZ1_PAEAM</name>
<evidence type="ECO:0000313" key="3">
    <source>
        <dbReference type="EMBL" id="GAS81654.1"/>
    </source>
</evidence>
<reference evidence="3 4" key="1">
    <citation type="journal article" date="2016" name="Genome Announc.">
        <title>Draft Genome Sequence of Paenibacillus amylolyticus Heshi-A3, Isolated from Fermented Rice Bran in a Japanese Fermented Seafood Dish.</title>
        <authorList>
            <person name="Akuzawa S."/>
            <person name="Nagaoka J."/>
            <person name="Kanekatsu M."/>
            <person name="Kubota E."/>
            <person name="Ohtake R."/>
            <person name="Suzuki T."/>
            <person name="Kanesaki Y."/>
        </authorList>
    </citation>
    <scope>NUCLEOTIDE SEQUENCE [LARGE SCALE GENOMIC DNA]</scope>
    <source>
        <strain evidence="3 4">Heshi-A3</strain>
    </source>
</reference>
<comment type="caution">
    <text evidence="3">The sequence shown here is derived from an EMBL/GenBank/DDBJ whole genome shotgun (WGS) entry which is preliminary data.</text>
</comment>
<dbReference type="InterPro" id="IPR054363">
    <property type="entry name" value="GH95_cat"/>
</dbReference>
<dbReference type="InterPro" id="IPR027414">
    <property type="entry name" value="GH95_N_dom"/>
</dbReference>
<proteinExistence type="predicted"/>
<accession>A0A100VKZ1</accession>
<dbReference type="GO" id="GO:0004560">
    <property type="term" value="F:alpha-L-fucosidase activity"/>
    <property type="evidence" value="ECO:0007669"/>
    <property type="project" value="InterPro"/>
</dbReference>
<dbReference type="Gene3D" id="1.50.10.10">
    <property type="match status" value="1"/>
</dbReference>
<evidence type="ECO:0000259" key="1">
    <source>
        <dbReference type="Pfam" id="PF14498"/>
    </source>
</evidence>
<protein>
    <submittedName>
        <fullName evidence="3">Alpha-L-fucosidase</fullName>
    </submittedName>
</protein>
<dbReference type="Pfam" id="PF22124">
    <property type="entry name" value="Glyco_hydro_95_cat"/>
    <property type="match status" value="1"/>
</dbReference>